<organism evidence="4 5">
    <name type="scientific">Aptenodytes forsteri</name>
    <name type="common">Emperor penguin</name>
    <dbReference type="NCBI Taxonomy" id="9233"/>
    <lineage>
        <taxon>Eukaryota</taxon>
        <taxon>Metazoa</taxon>
        <taxon>Chordata</taxon>
        <taxon>Craniata</taxon>
        <taxon>Vertebrata</taxon>
        <taxon>Euteleostomi</taxon>
        <taxon>Archelosauria</taxon>
        <taxon>Archosauria</taxon>
        <taxon>Dinosauria</taxon>
        <taxon>Saurischia</taxon>
        <taxon>Theropoda</taxon>
        <taxon>Coelurosauria</taxon>
        <taxon>Aves</taxon>
        <taxon>Neognathae</taxon>
        <taxon>Neoaves</taxon>
        <taxon>Aequornithes</taxon>
        <taxon>Sphenisciformes</taxon>
        <taxon>Spheniscidae</taxon>
        <taxon>Aptenodytes</taxon>
    </lineage>
</organism>
<dbReference type="SMART" id="SM00233">
    <property type="entry name" value="PH"/>
    <property type="match status" value="1"/>
</dbReference>
<dbReference type="InterPro" id="IPR011993">
    <property type="entry name" value="PH-like_dom_sf"/>
</dbReference>
<dbReference type="Gene3D" id="2.30.29.30">
    <property type="entry name" value="Pleckstrin-homology domain (PH domain)/Phosphotyrosine-binding domain (PTB)"/>
    <property type="match status" value="1"/>
</dbReference>
<dbReference type="Proteomes" id="UP000053286">
    <property type="component" value="Unassembled WGS sequence"/>
</dbReference>
<dbReference type="SUPFAM" id="SSF55550">
    <property type="entry name" value="SH2 domain"/>
    <property type="match status" value="1"/>
</dbReference>
<evidence type="ECO:0000259" key="3">
    <source>
        <dbReference type="SMART" id="SM00233"/>
    </source>
</evidence>
<evidence type="ECO:0000256" key="1">
    <source>
        <dbReference type="ARBA" id="ARBA00022553"/>
    </source>
</evidence>
<dbReference type="FunFam" id="2.30.29.30:FF:000299">
    <property type="entry name" value="SH2B adapter protein 3 isoform X2"/>
    <property type="match status" value="1"/>
</dbReference>
<dbReference type="InterPro" id="IPR015012">
    <property type="entry name" value="Phe_ZIP"/>
</dbReference>
<dbReference type="InterPro" id="IPR036290">
    <property type="entry name" value="Phe_ZIP_sf"/>
</dbReference>
<dbReference type="GO" id="GO:0005886">
    <property type="term" value="C:plasma membrane"/>
    <property type="evidence" value="ECO:0007669"/>
    <property type="project" value="TreeGrafter"/>
</dbReference>
<dbReference type="InterPro" id="IPR030523">
    <property type="entry name" value="SH2B"/>
</dbReference>
<dbReference type="PANTHER" id="PTHR10872:SF1">
    <property type="entry name" value="SH2B ADAPTER PROTEIN 3"/>
    <property type="match status" value="1"/>
</dbReference>
<protein>
    <submittedName>
        <fullName evidence="4">SH2B adapter protein 3</fullName>
    </submittedName>
</protein>
<dbReference type="GO" id="GO:0035556">
    <property type="term" value="P:intracellular signal transduction"/>
    <property type="evidence" value="ECO:0007669"/>
    <property type="project" value="TreeGrafter"/>
</dbReference>
<dbReference type="SUPFAM" id="SSF109805">
    <property type="entry name" value="Phenylalanine zipper"/>
    <property type="match status" value="1"/>
</dbReference>
<accession>A0A087RAZ8</accession>
<evidence type="ECO:0000256" key="2">
    <source>
        <dbReference type="SAM" id="MobiDB-lite"/>
    </source>
</evidence>
<evidence type="ECO:0000313" key="5">
    <source>
        <dbReference type="Proteomes" id="UP000053286"/>
    </source>
</evidence>
<dbReference type="SUPFAM" id="SSF50729">
    <property type="entry name" value="PH domain-like"/>
    <property type="match status" value="1"/>
</dbReference>
<dbReference type="STRING" id="9233.A0A087RAZ8"/>
<feature type="compositionally biased region" description="Polar residues" evidence="2">
    <location>
        <begin position="371"/>
        <end position="380"/>
    </location>
</feature>
<sequence length="510" mass="56259">MNGHALPAGMPAHPRGWHEFCELHAISTAKELAQHYLRFATEHPHHDLLAAENFSVQFTDLFQQYFCHEVKEGFAMNQLRILPAGPVRDYRETHRRHTDASLCTVAAKAEGELGTRPEQPGRAPETTPMGLRKSWSSEELAGPARRPFSLSQLRRSWRSLFRRRSSDVLPGDGDGEAAAEVAFKPGLGKRILPWGLSREQPPEVRKEGLLKYGLLDETSLDSGTRWQRCRLVLRRAGTPDGEEYVLELFDPPKGSKPKLHAACSAVQEVRRCTRLEMPDNLHTFVLKVTNATDVLFEVGDEQQLSSWTAEIWECAHRGHSMSPSTVPAPCCQRSAWLLPSPAGLTWATLSFWRAGTLTLRPPAPPPAPTAKVSSRNTQGTPGAGHPSLGGTCILPWLARLIGHPQMAWQGGRARGEGEGGDGQVSLLPRGTHPCPCSSPQHLRLALTERGQCRVQHLRFSSIVEMLHHFHRYPIPLECGTACDVRLSSYVVVLPQPQAPGSGSTVPLPLP</sequence>
<dbReference type="AlphaFoldDB" id="A0A087RAZ8"/>
<dbReference type="Gene3D" id="6.10.140.110">
    <property type="match status" value="1"/>
</dbReference>
<dbReference type="InterPro" id="IPR036860">
    <property type="entry name" value="SH2_dom_sf"/>
</dbReference>
<keyword evidence="1" id="KW-0597">Phosphoprotein</keyword>
<evidence type="ECO:0000313" key="4">
    <source>
        <dbReference type="EMBL" id="KFM10652.1"/>
    </source>
</evidence>
<feature type="region of interest" description="Disordered" evidence="2">
    <location>
        <begin position="111"/>
        <end position="130"/>
    </location>
</feature>
<name>A0A087RAZ8_APTFO</name>
<dbReference type="Pfam" id="PF08916">
    <property type="entry name" value="Phe_ZIP"/>
    <property type="match status" value="1"/>
</dbReference>
<dbReference type="CDD" id="cd01231">
    <property type="entry name" value="PH_SH2B_family"/>
    <property type="match status" value="1"/>
</dbReference>
<keyword evidence="5" id="KW-1185">Reference proteome</keyword>
<proteinExistence type="predicted"/>
<feature type="non-terminal residue" evidence="4">
    <location>
        <position position="510"/>
    </location>
</feature>
<dbReference type="Gene3D" id="3.30.505.10">
    <property type="entry name" value="SH2 domain"/>
    <property type="match status" value="1"/>
</dbReference>
<dbReference type="EMBL" id="KL226265">
    <property type="protein sequence ID" value="KFM10652.1"/>
    <property type="molecule type" value="Genomic_DNA"/>
</dbReference>
<dbReference type="PANTHER" id="PTHR10872">
    <property type="entry name" value="SH2B ADAPTER PROTEIN"/>
    <property type="match status" value="1"/>
</dbReference>
<feature type="domain" description="PH" evidence="3">
    <location>
        <begin position="204"/>
        <end position="318"/>
    </location>
</feature>
<dbReference type="InterPro" id="IPR001849">
    <property type="entry name" value="PH_domain"/>
</dbReference>
<gene>
    <name evidence="4" type="ORF">AS27_00804</name>
</gene>
<dbReference type="GO" id="GO:0005068">
    <property type="term" value="F:transmembrane receptor protein tyrosine kinase adaptor activity"/>
    <property type="evidence" value="ECO:0007669"/>
    <property type="project" value="TreeGrafter"/>
</dbReference>
<reference evidence="4 5" key="1">
    <citation type="submission" date="2014-04" db="EMBL/GenBank/DDBJ databases">
        <title>Genome evolution of avian class.</title>
        <authorList>
            <person name="Zhang G."/>
            <person name="Li C."/>
        </authorList>
    </citation>
    <scope>NUCLEOTIDE SEQUENCE [LARGE SCALE GENOMIC DNA]</scope>
    <source>
        <strain evidence="4">BGI_AS27</strain>
    </source>
</reference>
<feature type="region of interest" description="Disordered" evidence="2">
    <location>
        <begin position="360"/>
        <end position="386"/>
    </location>
</feature>